<comment type="caution">
    <text evidence="2">The sequence shown here is derived from an EMBL/GenBank/DDBJ whole genome shotgun (WGS) entry which is preliminary data.</text>
</comment>
<organism evidence="2 3">
    <name type="scientific">Streptomyces solincola</name>
    <dbReference type="NCBI Taxonomy" id="2100817"/>
    <lineage>
        <taxon>Bacteria</taxon>
        <taxon>Bacillati</taxon>
        <taxon>Actinomycetota</taxon>
        <taxon>Actinomycetes</taxon>
        <taxon>Kitasatosporales</taxon>
        <taxon>Streptomycetaceae</taxon>
        <taxon>Streptomyces</taxon>
    </lineage>
</organism>
<sequence length="188" mass="21338">MAEDYVTPAELEATLAAHGIAKGEKGVTTSAEVQKQIDAAVSAHKEQIAAAAKKKKEEEDAKEEQLFADWKWRIPTELNGLKSEFTSFKAEIVPMVTGWAIINAAFPSLFSLEERLMGKHKWSYTDSGWLQTPGMEQRRHQRTLNRAYDEAMAEEVRRSEELAHREHAERRRLAEEQRRNPPAGQTPP</sequence>
<evidence type="ECO:0000313" key="2">
    <source>
        <dbReference type="EMBL" id="PRH76131.1"/>
    </source>
</evidence>
<evidence type="ECO:0000256" key="1">
    <source>
        <dbReference type="SAM" id="MobiDB-lite"/>
    </source>
</evidence>
<feature type="region of interest" description="Disordered" evidence="1">
    <location>
        <begin position="155"/>
        <end position="188"/>
    </location>
</feature>
<protein>
    <submittedName>
        <fullName evidence="2">Uncharacterized protein</fullName>
    </submittedName>
</protein>
<gene>
    <name evidence="2" type="ORF">C6N75_27275</name>
</gene>
<dbReference type="Proteomes" id="UP000239322">
    <property type="component" value="Unassembled WGS sequence"/>
</dbReference>
<dbReference type="RefSeq" id="WP_219852921.1">
    <property type="nucleotide sequence ID" value="NZ_PVLV01000567.1"/>
</dbReference>
<keyword evidence="3" id="KW-1185">Reference proteome</keyword>
<proteinExistence type="predicted"/>
<accession>A0A2S9PP07</accession>
<feature type="compositionally biased region" description="Basic and acidic residues" evidence="1">
    <location>
        <begin position="155"/>
        <end position="179"/>
    </location>
</feature>
<name>A0A2S9PP07_9ACTN</name>
<dbReference type="AlphaFoldDB" id="A0A2S9PP07"/>
<evidence type="ECO:0000313" key="3">
    <source>
        <dbReference type="Proteomes" id="UP000239322"/>
    </source>
</evidence>
<feature type="non-terminal residue" evidence="2">
    <location>
        <position position="188"/>
    </location>
</feature>
<dbReference type="EMBL" id="PVLV01000567">
    <property type="protein sequence ID" value="PRH76131.1"/>
    <property type="molecule type" value="Genomic_DNA"/>
</dbReference>
<reference evidence="2 3" key="1">
    <citation type="submission" date="2018-03" db="EMBL/GenBank/DDBJ databases">
        <title>Novel Streptomyces sp. from soil.</title>
        <authorList>
            <person name="Tan G.Y.A."/>
            <person name="Lee Z.Y."/>
        </authorList>
    </citation>
    <scope>NUCLEOTIDE SEQUENCE [LARGE SCALE GENOMIC DNA]</scope>
    <source>
        <strain evidence="2 3">ST5x</strain>
    </source>
</reference>